<proteinExistence type="predicted"/>
<comment type="caution">
    <text evidence="2">The sequence shown here is derived from an EMBL/GenBank/DDBJ whole genome shotgun (WGS) entry which is preliminary data.</text>
</comment>
<sequence>MRELIEDTFSKNKNDDAHEHVERFLDIIILFNIPGVSHDAVMLRVFLITLIGATKRWVDRLPPGTFDSWDLLKKAFIQSTVHHQELPNSLKKFVTLSKKETRHYTKPRNGIMTFCINAPLMTSMTIKRSIKGSSSEGIAAIMNKLENLGRDMKKLKENMHAIQVGCQTCKGAHLDKDFPLKEEVKSIEEAKYGEFG</sequence>
<accession>A0A699GSM9</accession>
<evidence type="ECO:0000259" key="1">
    <source>
        <dbReference type="Pfam" id="PF03732"/>
    </source>
</evidence>
<gene>
    <name evidence="2" type="ORF">Tci_123732</name>
</gene>
<dbReference type="AlphaFoldDB" id="A0A699GSM9"/>
<dbReference type="PANTHER" id="PTHR33223">
    <property type="entry name" value="CCHC-TYPE DOMAIN-CONTAINING PROTEIN"/>
    <property type="match status" value="1"/>
</dbReference>
<feature type="domain" description="Retrotransposon gag" evidence="1">
    <location>
        <begin position="45"/>
        <end position="121"/>
    </location>
</feature>
<evidence type="ECO:0000313" key="2">
    <source>
        <dbReference type="EMBL" id="GEV51755.1"/>
    </source>
</evidence>
<dbReference type="EMBL" id="BKCJ010025851">
    <property type="protein sequence ID" value="GEV51755.1"/>
    <property type="molecule type" value="Genomic_DNA"/>
</dbReference>
<dbReference type="PANTHER" id="PTHR33223:SF6">
    <property type="entry name" value="CCHC-TYPE DOMAIN-CONTAINING PROTEIN"/>
    <property type="match status" value="1"/>
</dbReference>
<dbReference type="Pfam" id="PF03732">
    <property type="entry name" value="Retrotrans_gag"/>
    <property type="match status" value="1"/>
</dbReference>
<reference evidence="2" key="1">
    <citation type="journal article" date="2019" name="Sci. Rep.">
        <title>Draft genome of Tanacetum cinerariifolium, the natural source of mosquito coil.</title>
        <authorList>
            <person name="Yamashiro T."/>
            <person name="Shiraishi A."/>
            <person name="Satake H."/>
            <person name="Nakayama K."/>
        </authorList>
    </citation>
    <scope>NUCLEOTIDE SEQUENCE</scope>
</reference>
<organism evidence="2">
    <name type="scientific">Tanacetum cinerariifolium</name>
    <name type="common">Dalmatian daisy</name>
    <name type="synonym">Chrysanthemum cinerariifolium</name>
    <dbReference type="NCBI Taxonomy" id="118510"/>
    <lineage>
        <taxon>Eukaryota</taxon>
        <taxon>Viridiplantae</taxon>
        <taxon>Streptophyta</taxon>
        <taxon>Embryophyta</taxon>
        <taxon>Tracheophyta</taxon>
        <taxon>Spermatophyta</taxon>
        <taxon>Magnoliopsida</taxon>
        <taxon>eudicotyledons</taxon>
        <taxon>Gunneridae</taxon>
        <taxon>Pentapetalae</taxon>
        <taxon>asterids</taxon>
        <taxon>campanulids</taxon>
        <taxon>Asterales</taxon>
        <taxon>Asteraceae</taxon>
        <taxon>Asteroideae</taxon>
        <taxon>Anthemideae</taxon>
        <taxon>Anthemidinae</taxon>
        <taxon>Tanacetum</taxon>
    </lineage>
</organism>
<dbReference type="InterPro" id="IPR005162">
    <property type="entry name" value="Retrotrans_gag_dom"/>
</dbReference>
<protein>
    <recommendedName>
        <fullName evidence="1">Retrotransposon gag domain-containing protein</fullName>
    </recommendedName>
</protein>
<name>A0A699GSM9_TANCI</name>